<keyword evidence="3" id="KW-1185">Reference proteome</keyword>
<gene>
    <name evidence="2" type="ORF">DealDRAFT_1092</name>
</gene>
<proteinExistence type="predicted"/>
<evidence type="ECO:0000256" key="1">
    <source>
        <dbReference type="SAM" id="Coils"/>
    </source>
</evidence>
<feature type="coiled-coil region" evidence="1">
    <location>
        <begin position="162"/>
        <end position="190"/>
    </location>
</feature>
<evidence type="ECO:0000313" key="2">
    <source>
        <dbReference type="EMBL" id="EEG78215.1"/>
    </source>
</evidence>
<organism evidence="2 3">
    <name type="scientific">Dethiobacter alkaliphilus AHT 1</name>
    <dbReference type="NCBI Taxonomy" id="555088"/>
    <lineage>
        <taxon>Bacteria</taxon>
        <taxon>Bacillati</taxon>
        <taxon>Bacillota</taxon>
        <taxon>Dethiobacteria</taxon>
        <taxon>Dethiobacterales</taxon>
        <taxon>Dethiobacteraceae</taxon>
        <taxon>Dethiobacter</taxon>
    </lineage>
</organism>
<evidence type="ECO:0000313" key="3">
    <source>
        <dbReference type="Proteomes" id="UP000006443"/>
    </source>
</evidence>
<dbReference type="Proteomes" id="UP000006443">
    <property type="component" value="Unassembled WGS sequence"/>
</dbReference>
<sequence>MQKINWKYYGLILILLVTTIVFVGCGRNADSWVDEESGVLVRTGSPQAAVASFMDLLGNESYEAAALMLTKESQEVVTADTLQNAIRSSRTDTARLVDIIPGPVENGFGLVAHLRVNRFTDHPGTYGIFGIEILRETRGTWGIVRRFEELERTEREQVLEMLVAFEKELLEDEEAFAKLTEEQKENAMNQLQAMLGMHENALESLQAGFEFVPYEEGRRVVAEPEVEENEDK</sequence>
<dbReference type="AlphaFoldDB" id="C0GF33"/>
<accession>C0GF33</accession>
<dbReference type="PROSITE" id="PS51257">
    <property type="entry name" value="PROKAR_LIPOPROTEIN"/>
    <property type="match status" value="1"/>
</dbReference>
<protein>
    <submittedName>
        <fullName evidence="2">Uncharacterized protein</fullName>
    </submittedName>
</protein>
<name>C0GF33_DETAL</name>
<reference evidence="2 3" key="1">
    <citation type="submission" date="2009-02" db="EMBL/GenBank/DDBJ databases">
        <title>Sequencing of the draft genome and assembly of Dethiobacter alkaliphilus AHT 1.</title>
        <authorList>
            <consortium name="US DOE Joint Genome Institute (JGI-PGF)"/>
            <person name="Lucas S."/>
            <person name="Copeland A."/>
            <person name="Lapidus A."/>
            <person name="Glavina del Rio T."/>
            <person name="Dalin E."/>
            <person name="Tice H."/>
            <person name="Bruce D."/>
            <person name="Goodwin L."/>
            <person name="Pitluck S."/>
            <person name="Larimer F."/>
            <person name="Land M.L."/>
            <person name="Hauser L."/>
            <person name="Muyzer G."/>
        </authorList>
    </citation>
    <scope>NUCLEOTIDE SEQUENCE [LARGE SCALE GENOMIC DNA]</scope>
    <source>
        <strain evidence="2 3">AHT 1</strain>
    </source>
</reference>
<dbReference type="STRING" id="555088.DealDRAFT_1092"/>
<keyword evidence="1" id="KW-0175">Coiled coil</keyword>
<comment type="caution">
    <text evidence="2">The sequence shown here is derived from an EMBL/GenBank/DDBJ whole genome shotgun (WGS) entry which is preliminary data.</text>
</comment>
<dbReference type="EMBL" id="ACJM01000004">
    <property type="protein sequence ID" value="EEG78215.1"/>
    <property type="molecule type" value="Genomic_DNA"/>
</dbReference>
<dbReference type="RefSeq" id="WP_008515585.1">
    <property type="nucleotide sequence ID" value="NZ_ACJM01000004.1"/>
</dbReference>
<dbReference type="eggNOG" id="ENOG50345IT">
    <property type="taxonomic scope" value="Bacteria"/>
</dbReference>